<evidence type="ECO:0000313" key="3">
    <source>
        <dbReference type="Proteomes" id="UP000593576"/>
    </source>
</evidence>
<protein>
    <submittedName>
        <fullName evidence="2">Uncharacterized protein</fullName>
    </submittedName>
</protein>
<feature type="transmembrane region" description="Helical" evidence="1">
    <location>
        <begin position="35"/>
        <end position="56"/>
    </location>
</feature>
<dbReference type="Proteomes" id="UP000593576">
    <property type="component" value="Unassembled WGS sequence"/>
</dbReference>
<gene>
    <name evidence="2" type="ORF">Goshw_018736</name>
</gene>
<keyword evidence="1" id="KW-0472">Membrane</keyword>
<accession>A0A7J9M508</accession>
<keyword evidence="3" id="KW-1185">Reference proteome</keyword>
<reference evidence="2 3" key="1">
    <citation type="journal article" date="2019" name="Genome Biol. Evol.">
        <title>Insights into the evolution of the New World diploid cottons (Gossypium, subgenus Houzingenia) based on genome sequencing.</title>
        <authorList>
            <person name="Grover C.E."/>
            <person name="Arick M.A. 2nd"/>
            <person name="Thrash A."/>
            <person name="Conover J.L."/>
            <person name="Sanders W.S."/>
            <person name="Peterson D.G."/>
            <person name="Frelichowski J.E."/>
            <person name="Scheffler J.A."/>
            <person name="Scheffler B.E."/>
            <person name="Wendel J.F."/>
        </authorList>
    </citation>
    <scope>NUCLEOTIDE SEQUENCE [LARGE SCALE GENOMIC DNA]</scope>
    <source>
        <strain evidence="2">1</strain>
        <tissue evidence="2">Leaf</tissue>
    </source>
</reference>
<name>A0A7J9M508_GOSSC</name>
<proteinExistence type="predicted"/>
<dbReference type="AlphaFoldDB" id="A0A7J9M508"/>
<sequence length="93" mass="10290">MPIYRIVMIFPWMMLIGITSLFFKAHPGARYLAKILSGIGFVCTLMVHLIMTRVLLQQGELCGIVMGSGYLGLTNTCGVLQFLTRSCGLSWMG</sequence>
<dbReference type="EMBL" id="JABFAF010000009">
    <property type="protein sequence ID" value="MBA0866195.1"/>
    <property type="molecule type" value="Genomic_DNA"/>
</dbReference>
<comment type="caution">
    <text evidence="2">The sequence shown here is derived from an EMBL/GenBank/DDBJ whole genome shotgun (WGS) entry which is preliminary data.</text>
</comment>
<keyword evidence="1" id="KW-0812">Transmembrane</keyword>
<evidence type="ECO:0000256" key="1">
    <source>
        <dbReference type="SAM" id="Phobius"/>
    </source>
</evidence>
<keyword evidence="1" id="KW-1133">Transmembrane helix</keyword>
<feature type="transmembrane region" description="Helical" evidence="1">
    <location>
        <begin position="6"/>
        <end position="23"/>
    </location>
</feature>
<evidence type="ECO:0000313" key="2">
    <source>
        <dbReference type="EMBL" id="MBA0866195.1"/>
    </source>
</evidence>
<organism evidence="2 3">
    <name type="scientific">Gossypium schwendimanii</name>
    <name type="common">Cotton</name>
    <dbReference type="NCBI Taxonomy" id="34291"/>
    <lineage>
        <taxon>Eukaryota</taxon>
        <taxon>Viridiplantae</taxon>
        <taxon>Streptophyta</taxon>
        <taxon>Embryophyta</taxon>
        <taxon>Tracheophyta</taxon>
        <taxon>Spermatophyta</taxon>
        <taxon>Magnoliopsida</taxon>
        <taxon>eudicotyledons</taxon>
        <taxon>Gunneridae</taxon>
        <taxon>Pentapetalae</taxon>
        <taxon>rosids</taxon>
        <taxon>malvids</taxon>
        <taxon>Malvales</taxon>
        <taxon>Malvaceae</taxon>
        <taxon>Malvoideae</taxon>
        <taxon>Gossypium</taxon>
    </lineage>
</organism>